<dbReference type="AlphaFoldDB" id="A0AAV7LGK8"/>
<feature type="region of interest" description="Disordered" evidence="1">
    <location>
        <begin position="1"/>
        <end position="51"/>
    </location>
</feature>
<feature type="compositionally biased region" description="Polar residues" evidence="1">
    <location>
        <begin position="34"/>
        <end position="47"/>
    </location>
</feature>
<name>A0AAV7LGK8_PLEWA</name>
<reference evidence="2" key="1">
    <citation type="journal article" date="2022" name="bioRxiv">
        <title>Sequencing and chromosome-scale assembly of the giantPleurodeles waltlgenome.</title>
        <authorList>
            <person name="Brown T."/>
            <person name="Elewa A."/>
            <person name="Iarovenko S."/>
            <person name="Subramanian E."/>
            <person name="Araus A.J."/>
            <person name="Petzold A."/>
            <person name="Susuki M."/>
            <person name="Suzuki K.-i.T."/>
            <person name="Hayashi T."/>
            <person name="Toyoda A."/>
            <person name="Oliveira C."/>
            <person name="Osipova E."/>
            <person name="Leigh N.D."/>
            <person name="Simon A."/>
            <person name="Yun M.H."/>
        </authorList>
    </citation>
    <scope>NUCLEOTIDE SEQUENCE</scope>
    <source>
        <strain evidence="2">20211129_DDA</strain>
        <tissue evidence="2">Liver</tissue>
    </source>
</reference>
<accession>A0AAV7LGK8</accession>
<evidence type="ECO:0000256" key="1">
    <source>
        <dbReference type="SAM" id="MobiDB-lite"/>
    </source>
</evidence>
<dbReference type="EMBL" id="JANPWB010000015">
    <property type="protein sequence ID" value="KAJ1090702.1"/>
    <property type="molecule type" value="Genomic_DNA"/>
</dbReference>
<organism evidence="2 3">
    <name type="scientific">Pleurodeles waltl</name>
    <name type="common">Iberian ribbed newt</name>
    <dbReference type="NCBI Taxonomy" id="8319"/>
    <lineage>
        <taxon>Eukaryota</taxon>
        <taxon>Metazoa</taxon>
        <taxon>Chordata</taxon>
        <taxon>Craniata</taxon>
        <taxon>Vertebrata</taxon>
        <taxon>Euteleostomi</taxon>
        <taxon>Amphibia</taxon>
        <taxon>Batrachia</taxon>
        <taxon>Caudata</taxon>
        <taxon>Salamandroidea</taxon>
        <taxon>Salamandridae</taxon>
        <taxon>Pleurodelinae</taxon>
        <taxon>Pleurodeles</taxon>
    </lineage>
</organism>
<sequence>MVGPRSHRKDASIRDLLTKAPRKKADRSEKDTLPEQSNALGDTTISPNEAEPVAHTFTEALFGAIRSDIVTLKQDLAKHIKGITKDVNERGIGWIPLSEPVMHRGKNWKATNVKYWSYRTKR</sequence>
<comment type="caution">
    <text evidence="2">The sequence shown here is derived from an EMBL/GenBank/DDBJ whole genome shotgun (WGS) entry which is preliminary data.</text>
</comment>
<proteinExistence type="predicted"/>
<evidence type="ECO:0000313" key="3">
    <source>
        <dbReference type="Proteomes" id="UP001066276"/>
    </source>
</evidence>
<protein>
    <submittedName>
        <fullName evidence="2">Uncharacterized protein</fullName>
    </submittedName>
</protein>
<gene>
    <name evidence="2" type="ORF">NDU88_003831</name>
</gene>
<keyword evidence="3" id="KW-1185">Reference proteome</keyword>
<evidence type="ECO:0000313" key="2">
    <source>
        <dbReference type="EMBL" id="KAJ1090702.1"/>
    </source>
</evidence>
<dbReference type="Proteomes" id="UP001066276">
    <property type="component" value="Chromosome 11"/>
</dbReference>